<evidence type="ECO:0000256" key="3">
    <source>
        <dbReference type="ARBA" id="ARBA00022487"/>
    </source>
</evidence>
<evidence type="ECO:0000256" key="4">
    <source>
        <dbReference type="ARBA" id="ARBA00022801"/>
    </source>
</evidence>
<dbReference type="VEuPathDB" id="VectorBase:CSON003518"/>
<dbReference type="PANTHER" id="PTHR43142:SF1">
    <property type="entry name" value="CARBOXYLIC ESTER HYDROLASE"/>
    <property type="match status" value="1"/>
</dbReference>
<comment type="similarity">
    <text evidence="1 7">Belongs to the type-B carboxylesterase/lipase family.</text>
</comment>
<accession>A0A336L2V1</accession>
<feature type="domain" description="Carboxylesterase type B" evidence="8">
    <location>
        <begin position="258"/>
        <end position="432"/>
    </location>
</feature>
<dbReference type="Gene3D" id="3.40.50.1820">
    <property type="entry name" value="alpha/beta hydrolase"/>
    <property type="match status" value="4"/>
</dbReference>
<dbReference type="SUPFAM" id="SSF53474">
    <property type="entry name" value="alpha/beta-Hydrolases"/>
    <property type="match status" value="3"/>
</dbReference>
<keyword evidence="3" id="KW-0719">Serine esterase</keyword>
<evidence type="ECO:0000256" key="6">
    <source>
        <dbReference type="ARBA" id="ARBA00023180"/>
    </source>
</evidence>
<dbReference type="EC" id="3.1.1.-" evidence="7"/>
<organism evidence="9">
    <name type="scientific">Culicoides sonorensis</name>
    <name type="common">Biting midge</name>
    <dbReference type="NCBI Taxonomy" id="179676"/>
    <lineage>
        <taxon>Eukaryota</taxon>
        <taxon>Metazoa</taxon>
        <taxon>Ecdysozoa</taxon>
        <taxon>Arthropoda</taxon>
        <taxon>Hexapoda</taxon>
        <taxon>Insecta</taxon>
        <taxon>Pterygota</taxon>
        <taxon>Neoptera</taxon>
        <taxon>Endopterygota</taxon>
        <taxon>Diptera</taxon>
        <taxon>Nematocera</taxon>
        <taxon>Chironomoidea</taxon>
        <taxon>Ceratopogonidae</taxon>
        <taxon>Ceratopogoninae</taxon>
        <taxon>Culicoides</taxon>
        <taxon>Monoculicoides</taxon>
    </lineage>
</organism>
<comment type="similarity">
    <text evidence="2">Belongs to the 'GDXG' lipolytic enzyme family.</text>
</comment>
<dbReference type="InterPro" id="IPR029058">
    <property type="entry name" value="AB_hydrolase_fold"/>
</dbReference>
<dbReference type="InterPro" id="IPR019826">
    <property type="entry name" value="Carboxylesterase_B_AS"/>
</dbReference>
<dbReference type="EMBL" id="UFQS01001651">
    <property type="protein sequence ID" value="SSX11731.1"/>
    <property type="molecule type" value="Genomic_DNA"/>
</dbReference>
<proteinExistence type="inferred from homology"/>
<dbReference type="VEuPathDB" id="VectorBase:CSON007772"/>
<dbReference type="InterPro" id="IPR002168">
    <property type="entry name" value="Lipase_GDXG_HIS_AS"/>
</dbReference>
<keyword evidence="5" id="KW-1015">Disulfide bond</keyword>
<evidence type="ECO:0000313" key="9">
    <source>
        <dbReference type="EMBL" id="SSX11731.1"/>
    </source>
</evidence>
<feature type="domain" description="Carboxylesterase type B" evidence="8">
    <location>
        <begin position="11"/>
        <end position="119"/>
    </location>
</feature>
<gene>
    <name evidence="9" type="primary">CSON003518</name>
</gene>
<evidence type="ECO:0000256" key="1">
    <source>
        <dbReference type="ARBA" id="ARBA00005964"/>
    </source>
</evidence>
<reference evidence="9" key="1">
    <citation type="submission" date="2018-04" db="EMBL/GenBank/DDBJ databases">
        <authorList>
            <person name="Go L.Y."/>
            <person name="Mitchell J.A."/>
        </authorList>
    </citation>
    <scope>NUCLEOTIDE SEQUENCE</scope>
    <source>
        <tissue evidence="9">Whole organism</tissue>
    </source>
</reference>
<dbReference type="VEuPathDB" id="VectorBase:CSON009192"/>
<name>A0A336L2V1_CULSO</name>
<dbReference type="PROSITE" id="PS01173">
    <property type="entry name" value="LIPASE_GDXG_HIS"/>
    <property type="match status" value="1"/>
</dbReference>
<evidence type="ECO:0000256" key="7">
    <source>
        <dbReference type="RuleBase" id="RU361235"/>
    </source>
</evidence>
<reference evidence="10" key="2">
    <citation type="submission" date="2018-07" db="EMBL/GenBank/DDBJ databases">
        <authorList>
            <person name="Quirk P.G."/>
            <person name="Krulwich T.A."/>
        </authorList>
    </citation>
    <scope>NUCLEOTIDE SEQUENCE</scope>
</reference>
<dbReference type="GO" id="GO:0052689">
    <property type="term" value="F:carboxylic ester hydrolase activity"/>
    <property type="evidence" value="ECO:0007669"/>
    <property type="project" value="UniProtKB-KW"/>
</dbReference>
<dbReference type="EMBL" id="UFQT01001651">
    <property type="protein sequence ID" value="SSX31296.1"/>
    <property type="molecule type" value="Genomic_DNA"/>
</dbReference>
<keyword evidence="4 7" id="KW-0378">Hydrolase</keyword>
<dbReference type="InterPro" id="IPR002018">
    <property type="entry name" value="CarbesteraseB"/>
</dbReference>
<sequence length="534" mass="60786">YMADKITWFAKYQTILHRSKGDGKTFLYHIDLPPSNDVPEYYDHGRKLCKIPHRDGMAHAEELPLLFKTQIARRFQEGDDHYNSWRKFINIFANFIKTGNPNNEGQQWDPIPKNDMNNLICYEMNTANTWHMSQLENDKFYGPLLLSPFLPRIEKYDNANRFLPESLKKLSENAWSQDIDVMIGGCSNEGLFYYLCDPTDDDLKKVDDDNSLLLPLDLQKGVDSGKKFEKGKLLKEIYFGKDGTISKEKANEYCRLSPSKPLPVLIFIHGGAFINGSSSTTIYGPDYLIENNIIMVSFNYRLNIYGFLSFDDTNLNIPGNAGLKDQNLALKWIKNNIEAFGGDSNNITLCGQSAGGASVNYHLISPLSRNLFNRAIIMAGSAFCPWASIPLDFEVYMKRLVQKLGLKGDESDEIIFRAICESDPEELLRSTLSIVNFEMNISNPIIVTKLGPIKGRKKVTDINVEYYSFQNIPYIKTFEGDRLFKDPEIVEPWTEILDCTSEGPAFFNIDPFRSEENLCEGSLKSLGINIFTPN</sequence>
<evidence type="ECO:0000259" key="8">
    <source>
        <dbReference type="Pfam" id="PF00135"/>
    </source>
</evidence>
<keyword evidence="6" id="KW-0325">Glycoprotein</keyword>
<dbReference type="Pfam" id="PF00135">
    <property type="entry name" value="COesterase"/>
    <property type="match status" value="3"/>
</dbReference>
<evidence type="ECO:0000313" key="10">
    <source>
        <dbReference type="EMBL" id="SSX31296.1"/>
    </source>
</evidence>
<protein>
    <recommendedName>
        <fullName evidence="7">Carboxylic ester hydrolase</fullName>
        <ecNumber evidence="7">3.1.1.-</ecNumber>
    </recommendedName>
</protein>
<dbReference type="PANTHER" id="PTHR43142">
    <property type="entry name" value="CARBOXYLIC ESTER HYDROLASE"/>
    <property type="match status" value="1"/>
</dbReference>
<evidence type="ECO:0000256" key="5">
    <source>
        <dbReference type="ARBA" id="ARBA00023157"/>
    </source>
</evidence>
<evidence type="ECO:0000256" key="2">
    <source>
        <dbReference type="ARBA" id="ARBA00010515"/>
    </source>
</evidence>
<dbReference type="PROSITE" id="PS00122">
    <property type="entry name" value="CARBOXYLESTERASE_B_1"/>
    <property type="match status" value="1"/>
</dbReference>
<dbReference type="AlphaFoldDB" id="A0A336L2V1"/>
<feature type="domain" description="Carboxylesterase type B" evidence="8">
    <location>
        <begin position="443"/>
        <end position="533"/>
    </location>
</feature>